<feature type="domain" description="F-box" evidence="1">
    <location>
        <begin position="49"/>
        <end position="89"/>
    </location>
</feature>
<dbReference type="InterPro" id="IPR017451">
    <property type="entry name" value="F-box-assoc_interact_dom"/>
</dbReference>
<dbReference type="InterPro" id="IPR055290">
    <property type="entry name" value="At3g26010-like"/>
</dbReference>
<dbReference type="Proteomes" id="UP001497457">
    <property type="component" value="Chromosome 10rd"/>
</dbReference>
<dbReference type="EMBL" id="OZ075121">
    <property type="protein sequence ID" value="CAL4899159.1"/>
    <property type="molecule type" value="Genomic_DNA"/>
</dbReference>
<reference evidence="3 4" key="2">
    <citation type="submission" date="2024-10" db="EMBL/GenBank/DDBJ databases">
        <authorList>
            <person name="Ryan C."/>
        </authorList>
    </citation>
    <scope>NUCLEOTIDE SEQUENCE [LARGE SCALE GENOMIC DNA]</scope>
</reference>
<dbReference type="EMBL" id="OZ075120">
    <property type="protein sequence ID" value="CAL4892090.1"/>
    <property type="molecule type" value="Genomic_DNA"/>
</dbReference>
<gene>
    <name evidence="2" type="ORF">URODEC1_LOCUS4121</name>
    <name evidence="3" type="ORF">URODEC1_LOCUS8097</name>
</gene>
<dbReference type="SUPFAM" id="SSF81383">
    <property type="entry name" value="F-box domain"/>
    <property type="match status" value="1"/>
</dbReference>
<dbReference type="PANTHER" id="PTHR35546:SF105">
    <property type="entry name" value="OS05G0139200 PROTEIN"/>
    <property type="match status" value="1"/>
</dbReference>
<dbReference type="InterPro" id="IPR056592">
    <property type="entry name" value="Beta-prop_At3g26010-like"/>
</dbReference>
<dbReference type="PANTHER" id="PTHR35546">
    <property type="entry name" value="F-BOX PROTEIN INTERACTION DOMAIN PROTEIN-RELATED"/>
    <property type="match status" value="1"/>
</dbReference>
<dbReference type="AlphaFoldDB" id="A0ABC8VYD5"/>
<evidence type="ECO:0000313" key="2">
    <source>
        <dbReference type="EMBL" id="CAL4892090.1"/>
    </source>
</evidence>
<dbReference type="Pfam" id="PF24750">
    <property type="entry name" value="b-prop_At3g26010-like"/>
    <property type="match status" value="1"/>
</dbReference>
<dbReference type="SMART" id="SM00256">
    <property type="entry name" value="FBOX"/>
    <property type="match status" value="1"/>
</dbReference>
<dbReference type="Pfam" id="PF00646">
    <property type="entry name" value="F-box"/>
    <property type="match status" value="1"/>
</dbReference>
<dbReference type="Gene3D" id="1.20.1280.50">
    <property type="match status" value="1"/>
</dbReference>
<dbReference type="CDD" id="cd22157">
    <property type="entry name" value="F-box_AtFBW1-like"/>
    <property type="match status" value="1"/>
</dbReference>
<evidence type="ECO:0000313" key="3">
    <source>
        <dbReference type="EMBL" id="CAL4899159.1"/>
    </source>
</evidence>
<evidence type="ECO:0000313" key="4">
    <source>
        <dbReference type="Proteomes" id="UP001497457"/>
    </source>
</evidence>
<dbReference type="Proteomes" id="UP001497457">
    <property type="component" value="Chromosome 11b"/>
</dbReference>
<dbReference type="InterPro" id="IPR001810">
    <property type="entry name" value="F-box_dom"/>
</dbReference>
<organism evidence="3 4">
    <name type="scientific">Urochloa decumbens</name>
    <dbReference type="NCBI Taxonomy" id="240449"/>
    <lineage>
        <taxon>Eukaryota</taxon>
        <taxon>Viridiplantae</taxon>
        <taxon>Streptophyta</taxon>
        <taxon>Embryophyta</taxon>
        <taxon>Tracheophyta</taxon>
        <taxon>Spermatophyta</taxon>
        <taxon>Magnoliopsida</taxon>
        <taxon>Liliopsida</taxon>
        <taxon>Poales</taxon>
        <taxon>Poaceae</taxon>
        <taxon>PACMAD clade</taxon>
        <taxon>Panicoideae</taxon>
        <taxon>Panicodae</taxon>
        <taxon>Paniceae</taxon>
        <taxon>Melinidinae</taxon>
        <taxon>Urochloa</taxon>
    </lineage>
</organism>
<accession>A0ABC8VYD5</accession>
<evidence type="ECO:0000259" key="1">
    <source>
        <dbReference type="SMART" id="SM00256"/>
    </source>
</evidence>
<dbReference type="NCBIfam" id="TIGR01640">
    <property type="entry name" value="F_box_assoc_1"/>
    <property type="match status" value="1"/>
</dbReference>
<protein>
    <recommendedName>
        <fullName evidence="1">F-box domain-containing protein</fullName>
    </recommendedName>
</protein>
<sequence length="429" mass="48727">MRAPPAAARRPRHHLWWRWRWLAMAGSSGARKRKARRTRRPGPDPTALLTDDLVLEILARVPYRSLRRCLCVCQRWRALISHPDNTGRLPQTLAGVFYPMPWDPDDDGSHRYGFCNVSGTGLWSIDAAFSFLPDSERERLFLLDCCNGLILCRSYRFADDNEFHYLVVNPATEKWVAVPVTRRWSNKVQTVRLGFDPGVSPHFYVFEFQADYDEDGSDDDGDDDGDGHVLGVKIYSSATGAWIDKQSGWSMEILLQMDFKSVFLDGVMYVIATQCVIGAVDVMGETWRIIEFPRSEGSPFYDTGPGFLDLSQGRLHLANDDDMVGDKLAIWVLEDKDSEEWTLKHTVLFKHLAGGKPFGFGISDITVVAIHPDRNMVFYIIGRYEKTLMSYEMGSGKVSIIRDLGRPYDDHFLPYVPLFSNLLPDGGNQ</sequence>
<dbReference type="InterPro" id="IPR036047">
    <property type="entry name" value="F-box-like_dom_sf"/>
</dbReference>
<reference evidence="4" key="1">
    <citation type="submission" date="2024-06" db="EMBL/GenBank/DDBJ databases">
        <authorList>
            <person name="Ryan C."/>
        </authorList>
    </citation>
    <scope>NUCLEOTIDE SEQUENCE [LARGE SCALE GENOMIC DNA]</scope>
</reference>
<keyword evidence="4" id="KW-1185">Reference proteome</keyword>
<proteinExistence type="predicted"/>
<name>A0ABC8VYD5_9POAL</name>